<reference evidence="2" key="1">
    <citation type="submission" date="2024-02" db="EMBL/GenBank/DDBJ databases">
        <title>Sediminibacterium planktonica sp. nov. and Sediminibacterium longus sp. nov., isolated from surface lake and river water.</title>
        <authorList>
            <person name="Watanabe K."/>
            <person name="Takemine S."/>
            <person name="Ishii Y."/>
            <person name="Ogata Y."/>
            <person name="Shindo C."/>
            <person name="Suda W."/>
        </authorList>
    </citation>
    <scope>NUCLEOTIDE SEQUENCE</scope>
    <source>
        <strain evidence="2">KACHI17</strain>
    </source>
</reference>
<dbReference type="AlphaFoldDB" id="A0AAT9GG42"/>
<dbReference type="Gene3D" id="3.40.630.30">
    <property type="match status" value="1"/>
</dbReference>
<dbReference type="GO" id="GO:0016747">
    <property type="term" value="F:acyltransferase activity, transferring groups other than amino-acyl groups"/>
    <property type="evidence" value="ECO:0007669"/>
    <property type="project" value="InterPro"/>
</dbReference>
<sequence length="167" mass="19396">MHVFDTNQLVVSRFEEAHQADFFALNSHPEVMRYIRPVKSEEECRAFLIENIRLYRDGSVIGRYHVAEKNTASFVGTFSILMMPDRDAYHIGYALMPWAQGRGWAKELVIKGIQWFFEQTDQHQLFAITEPENIASAIVLQKTGFTIQESIEQRGTLLDVYCIHRNL</sequence>
<dbReference type="Pfam" id="PF13302">
    <property type="entry name" value="Acetyltransf_3"/>
    <property type="match status" value="1"/>
</dbReference>
<dbReference type="EMBL" id="AP029612">
    <property type="protein sequence ID" value="BFG69476.1"/>
    <property type="molecule type" value="Genomic_DNA"/>
</dbReference>
<dbReference type="InterPro" id="IPR000182">
    <property type="entry name" value="GNAT_dom"/>
</dbReference>
<dbReference type="InterPro" id="IPR016181">
    <property type="entry name" value="Acyl_CoA_acyltransferase"/>
</dbReference>
<feature type="domain" description="N-acetyltransferase" evidence="1">
    <location>
        <begin position="9"/>
        <end position="167"/>
    </location>
</feature>
<dbReference type="PROSITE" id="PS51186">
    <property type="entry name" value="GNAT"/>
    <property type="match status" value="1"/>
</dbReference>
<protein>
    <submittedName>
        <fullName evidence="2">GNAT family N-acetyltransferase</fullName>
    </submittedName>
</protein>
<dbReference type="SUPFAM" id="SSF55729">
    <property type="entry name" value="Acyl-CoA N-acyltransferases (Nat)"/>
    <property type="match status" value="1"/>
</dbReference>
<gene>
    <name evidence="2" type="ORF">KACHI17_03570</name>
</gene>
<name>A0AAT9GG42_9BACT</name>
<dbReference type="InterPro" id="IPR051531">
    <property type="entry name" value="N-acetyltransferase"/>
</dbReference>
<evidence type="ECO:0000313" key="2">
    <source>
        <dbReference type="EMBL" id="BFG69476.1"/>
    </source>
</evidence>
<accession>A0AAT9GG42</accession>
<dbReference type="PANTHER" id="PTHR43792">
    <property type="entry name" value="GNAT FAMILY, PUTATIVE (AFU_ORTHOLOGUE AFUA_3G00765)-RELATED-RELATED"/>
    <property type="match status" value="1"/>
</dbReference>
<organism evidence="2">
    <name type="scientific">Sediminibacterium sp. KACHI17</name>
    <dbReference type="NCBI Taxonomy" id="1751071"/>
    <lineage>
        <taxon>Bacteria</taxon>
        <taxon>Pseudomonadati</taxon>
        <taxon>Bacteroidota</taxon>
        <taxon>Chitinophagia</taxon>
        <taxon>Chitinophagales</taxon>
        <taxon>Chitinophagaceae</taxon>
        <taxon>Sediminibacterium</taxon>
    </lineage>
</organism>
<dbReference type="PANTHER" id="PTHR43792:SF1">
    <property type="entry name" value="N-ACETYLTRANSFERASE DOMAIN-CONTAINING PROTEIN"/>
    <property type="match status" value="1"/>
</dbReference>
<proteinExistence type="predicted"/>
<evidence type="ECO:0000259" key="1">
    <source>
        <dbReference type="PROSITE" id="PS51186"/>
    </source>
</evidence>